<name>A0A330LTJ0_9GAMM</name>
<dbReference type="KEGG" id="mya:MORIYA_2652"/>
<protein>
    <submittedName>
        <fullName evidence="1">3-hydroxyisobutyrate dehydrogenase</fullName>
    </submittedName>
</protein>
<reference evidence="2" key="1">
    <citation type="submission" date="2018-05" db="EMBL/GenBank/DDBJ databases">
        <authorList>
            <person name="Cea G.-C."/>
            <person name="William W."/>
        </authorList>
    </citation>
    <scope>NUCLEOTIDE SEQUENCE [LARGE SCALE GENOMIC DNA]</scope>
    <source>
        <strain evidence="2">DB21MT 5</strain>
    </source>
</reference>
<dbReference type="AlphaFoldDB" id="A0A330LTJ0"/>
<evidence type="ECO:0000313" key="2">
    <source>
        <dbReference type="Proteomes" id="UP000250163"/>
    </source>
</evidence>
<evidence type="ECO:0000313" key="1">
    <source>
        <dbReference type="EMBL" id="SQD79128.1"/>
    </source>
</evidence>
<gene>
    <name evidence="1" type="ORF">MORIYA_2652</name>
</gene>
<dbReference type="Proteomes" id="UP000250163">
    <property type="component" value="Chromosome MORIYA"/>
</dbReference>
<dbReference type="EMBL" id="LS483250">
    <property type="protein sequence ID" value="SQD79128.1"/>
    <property type="molecule type" value="Genomic_DNA"/>
</dbReference>
<accession>A0A330LTJ0</accession>
<sequence>MKANAILIVHTTTSALLAEENVYECVLPVLDIMAKKVTLVGE</sequence>
<proteinExistence type="predicted"/>
<organism evidence="1 2">
    <name type="scientific">Moritella yayanosii</name>
    <dbReference type="NCBI Taxonomy" id="69539"/>
    <lineage>
        <taxon>Bacteria</taxon>
        <taxon>Pseudomonadati</taxon>
        <taxon>Pseudomonadota</taxon>
        <taxon>Gammaproteobacteria</taxon>
        <taxon>Alteromonadales</taxon>
        <taxon>Moritellaceae</taxon>
        <taxon>Moritella</taxon>
    </lineage>
</organism>
<dbReference type="RefSeq" id="WP_408632084.1">
    <property type="nucleotide sequence ID" value="NZ_LS483250.1"/>
</dbReference>
<keyword evidence="2" id="KW-1185">Reference proteome</keyword>